<dbReference type="NCBIfam" id="NF000756">
    <property type="entry name" value="PRK00047.1"/>
    <property type="match status" value="1"/>
</dbReference>
<feature type="binding site" evidence="10">
    <location>
        <position position="83"/>
    </location>
    <ligand>
        <name>glycerol</name>
        <dbReference type="ChEBI" id="CHEBI:17754"/>
    </ligand>
</feature>
<dbReference type="GO" id="GO:0004370">
    <property type="term" value="F:glycerol kinase activity"/>
    <property type="evidence" value="ECO:0007669"/>
    <property type="project" value="UniProtKB-UniRule"/>
</dbReference>
<feature type="binding site" evidence="10">
    <location>
        <position position="84"/>
    </location>
    <ligand>
        <name>sn-glycerol 3-phosphate</name>
        <dbReference type="ChEBI" id="CHEBI:57597"/>
    </ligand>
</feature>
<dbReference type="HAMAP" id="MF_00186">
    <property type="entry name" value="Glycerol_kin"/>
    <property type="match status" value="1"/>
</dbReference>
<evidence type="ECO:0000256" key="8">
    <source>
        <dbReference type="ARBA" id="ARBA00052101"/>
    </source>
</evidence>
<feature type="domain" description="Carbohydrate kinase FGGY N-terminal" evidence="12">
    <location>
        <begin position="6"/>
        <end position="252"/>
    </location>
</feature>
<name>A0A3M8ANM0_9MICO</name>
<feature type="binding site" evidence="10">
    <location>
        <position position="267"/>
    </location>
    <ligand>
        <name>ATP</name>
        <dbReference type="ChEBI" id="CHEBI:30616"/>
    </ligand>
</feature>
<evidence type="ECO:0000256" key="7">
    <source>
        <dbReference type="ARBA" id="ARBA00022840"/>
    </source>
</evidence>
<dbReference type="UniPathway" id="UPA00618">
    <property type="reaction ID" value="UER00672"/>
</dbReference>
<dbReference type="InterPro" id="IPR018484">
    <property type="entry name" value="FGGY_N"/>
</dbReference>
<organism evidence="14 15">
    <name type="scientific">Agromyces tardus</name>
    <dbReference type="NCBI Taxonomy" id="2583849"/>
    <lineage>
        <taxon>Bacteria</taxon>
        <taxon>Bacillati</taxon>
        <taxon>Actinomycetota</taxon>
        <taxon>Actinomycetes</taxon>
        <taxon>Micrococcales</taxon>
        <taxon>Microbacteriaceae</taxon>
        <taxon>Agromyces</taxon>
    </lineage>
</organism>
<dbReference type="RefSeq" id="WP_122935085.1">
    <property type="nucleotide sequence ID" value="NZ_JBHSNT010000007.1"/>
</dbReference>
<protein>
    <recommendedName>
        <fullName evidence="10">Glycerol kinase</fullName>
        <ecNumber evidence="10">2.7.1.30</ecNumber>
    </recommendedName>
    <alternativeName>
        <fullName evidence="10">ATP:glycerol 3-phosphotransferase</fullName>
    </alternativeName>
    <alternativeName>
        <fullName evidence="10">Glycerokinase</fullName>
        <shortName evidence="10">GK</shortName>
    </alternativeName>
</protein>
<dbReference type="Gene3D" id="3.30.420.40">
    <property type="match status" value="2"/>
</dbReference>
<comment type="caution">
    <text evidence="14">The sequence shown here is derived from an EMBL/GenBank/DDBJ whole genome shotgun (WGS) entry which is preliminary data.</text>
</comment>
<dbReference type="Proteomes" id="UP000275048">
    <property type="component" value="Unassembled WGS sequence"/>
</dbReference>
<dbReference type="PANTHER" id="PTHR10196">
    <property type="entry name" value="SUGAR KINASE"/>
    <property type="match status" value="1"/>
</dbReference>
<evidence type="ECO:0000256" key="1">
    <source>
        <dbReference type="ARBA" id="ARBA00005190"/>
    </source>
</evidence>
<evidence type="ECO:0000313" key="15">
    <source>
        <dbReference type="Proteomes" id="UP000275048"/>
    </source>
</evidence>
<feature type="binding site" evidence="10">
    <location>
        <position position="84"/>
    </location>
    <ligand>
        <name>glycerol</name>
        <dbReference type="ChEBI" id="CHEBI:17754"/>
    </ligand>
</feature>
<proteinExistence type="inferred from homology"/>
<accession>A0A3M8ANM0</accession>
<dbReference type="GO" id="GO:0006072">
    <property type="term" value="P:glycerol-3-phosphate metabolic process"/>
    <property type="evidence" value="ECO:0007669"/>
    <property type="project" value="InterPro"/>
</dbReference>
<dbReference type="PROSITE" id="PS00445">
    <property type="entry name" value="FGGY_KINASES_2"/>
    <property type="match status" value="1"/>
</dbReference>
<keyword evidence="6 10" id="KW-0319">Glycerol metabolism</keyword>
<dbReference type="PANTHER" id="PTHR10196:SF69">
    <property type="entry name" value="GLYCEROL KINASE"/>
    <property type="match status" value="1"/>
</dbReference>
<keyword evidence="3 10" id="KW-0808">Transferase</keyword>
<dbReference type="GO" id="GO:0005829">
    <property type="term" value="C:cytosol"/>
    <property type="evidence" value="ECO:0007669"/>
    <property type="project" value="TreeGrafter"/>
</dbReference>
<dbReference type="InterPro" id="IPR018483">
    <property type="entry name" value="Carb_kinase_FGGY_CS"/>
</dbReference>
<reference evidence="14 15" key="1">
    <citation type="submission" date="2018-10" db="EMBL/GenBank/DDBJ databases">
        <title>Isolation, diversity and antibacterial activity of antinobacteria from the wheat rhizosphere soil.</title>
        <authorList>
            <person name="Sun T."/>
        </authorList>
    </citation>
    <scope>NUCLEOTIDE SEQUENCE [LARGE SCALE GENOMIC DNA]</scope>
    <source>
        <strain evidence="14 15">SJ-23</strain>
    </source>
</reference>
<gene>
    <name evidence="10 14" type="primary">glpK</name>
    <name evidence="14" type="ORF">EDM22_00575</name>
</gene>
<feature type="binding site" evidence="10">
    <location>
        <position position="245"/>
    </location>
    <ligand>
        <name>glycerol</name>
        <dbReference type="ChEBI" id="CHEBI:17754"/>
    </ligand>
</feature>
<evidence type="ECO:0000256" key="4">
    <source>
        <dbReference type="ARBA" id="ARBA00022741"/>
    </source>
</evidence>
<dbReference type="NCBIfam" id="TIGR01311">
    <property type="entry name" value="glycerol_kin"/>
    <property type="match status" value="1"/>
</dbReference>
<feature type="binding site" evidence="10">
    <location>
        <position position="135"/>
    </location>
    <ligand>
        <name>glycerol</name>
        <dbReference type="ChEBI" id="CHEBI:17754"/>
    </ligand>
</feature>
<dbReference type="SUPFAM" id="SSF53067">
    <property type="entry name" value="Actin-like ATPase domain"/>
    <property type="match status" value="2"/>
</dbReference>
<dbReference type="PIRSF" id="PIRSF000538">
    <property type="entry name" value="GlpK"/>
    <property type="match status" value="1"/>
</dbReference>
<feature type="binding site" evidence="10">
    <location>
        <position position="13"/>
    </location>
    <ligand>
        <name>sn-glycerol 3-phosphate</name>
        <dbReference type="ChEBI" id="CHEBI:57597"/>
    </ligand>
</feature>
<dbReference type="FunFam" id="3.30.420.40:FF:000008">
    <property type="entry name" value="Glycerol kinase"/>
    <property type="match status" value="1"/>
</dbReference>
<feature type="binding site" evidence="10">
    <location>
        <position position="411"/>
    </location>
    <ligand>
        <name>ATP</name>
        <dbReference type="ChEBI" id="CHEBI:30616"/>
    </ligand>
</feature>
<evidence type="ECO:0000259" key="12">
    <source>
        <dbReference type="Pfam" id="PF00370"/>
    </source>
</evidence>
<dbReference type="AlphaFoldDB" id="A0A3M8ANM0"/>
<feature type="binding site" evidence="10">
    <location>
        <position position="415"/>
    </location>
    <ligand>
        <name>ADP</name>
        <dbReference type="ChEBI" id="CHEBI:456216"/>
    </ligand>
</feature>
<evidence type="ECO:0000256" key="11">
    <source>
        <dbReference type="RuleBase" id="RU003733"/>
    </source>
</evidence>
<dbReference type="EC" id="2.7.1.30" evidence="10"/>
<keyword evidence="4 10" id="KW-0547">Nucleotide-binding</keyword>
<keyword evidence="5 10" id="KW-0418">Kinase</keyword>
<evidence type="ECO:0000256" key="3">
    <source>
        <dbReference type="ARBA" id="ARBA00022679"/>
    </source>
</evidence>
<feature type="binding site" evidence="10">
    <location>
        <position position="135"/>
    </location>
    <ligand>
        <name>sn-glycerol 3-phosphate</name>
        <dbReference type="ChEBI" id="CHEBI:57597"/>
    </ligand>
</feature>
<feature type="binding site" evidence="10">
    <location>
        <position position="13"/>
    </location>
    <ligand>
        <name>ADP</name>
        <dbReference type="ChEBI" id="CHEBI:456216"/>
    </ligand>
</feature>
<evidence type="ECO:0000313" key="14">
    <source>
        <dbReference type="EMBL" id="RNB52247.1"/>
    </source>
</evidence>
<dbReference type="GO" id="GO:0005524">
    <property type="term" value="F:ATP binding"/>
    <property type="evidence" value="ECO:0007669"/>
    <property type="project" value="UniProtKB-UniRule"/>
</dbReference>
<comment type="catalytic activity">
    <reaction evidence="8 10">
        <text>glycerol + ATP = sn-glycerol 3-phosphate + ADP + H(+)</text>
        <dbReference type="Rhea" id="RHEA:21644"/>
        <dbReference type="ChEBI" id="CHEBI:15378"/>
        <dbReference type="ChEBI" id="CHEBI:17754"/>
        <dbReference type="ChEBI" id="CHEBI:30616"/>
        <dbReference type="ChEBI" id="CHEBI:57597"/>
        <dbReference type="ChEBI" id="CHEBI:456216"/>
        <dbReference type="EC" id="2.7.1.30"/>
    </reaction>
</comment>
<dbReference type="GO" id="GO:0019563">
    <property type="term" value="P:glycerol catabolic process"/>
    <property type="evidence" value="ECO:0007669"/>
    <property type="project" value="UniProtKB-UniRule"/>
</dbReference>
<dbReference type="Pfam" id="PF02782">
    <property type="entry name" value="FGGY_C"/>
    <property type="match status" value="1"/>
</dbReference>
<dbReference type="InterPro" id="IPR043129">
    <property type="entry name" value="ATPase_NBD"/>
</dbReference>
<feature type="binding site" evidence="10">
    <location>
        <position position="83"/>
    </location>
    <ligand>
        <name>sn-glycerol 3-phosphate</name>
        <dbReference type="ChEBI" id="CHEBI:57597"/>
    </ligand>
</feature>
<comment type="similarity">
    <text evidence="2 10 11">Belongs to the FGGY kinase family.</text>
</comment>
<evidence type="ECO:0000256" key="10">
    <source>
        <dbReference type="HAMAP-Rule" id="MF_00186"/>
    </source>
</evidence>
<evidence type="ECO:0000256" key="6">
    <source>
        <dbReference type="ARBA" id="ARBA00022798"/>
    </source>
</evidence>
<keyword evidence="15" id="KW-1185">Reference proteome</keyword>
<sequence length="499" mass="54119">MNATHVMALDAGTGSVRAILFDHDGDIAGIAQEEFEQHYPQPGWVEHDAVVIWDAQLRVAHRVLADSGVAAGQIAAIGIANQRETIVVWDVATGEPIHNALVWQDGRTAEYCDELRARGLGDYVRDTTGLPIDKYFSGTKLKWILDRVPGARERARAGELICGTIDSWLIWKLTDGRAHVTDVSNASRTLCFNIRELDWDDRMLETFDIPRRMLPAVRPSSEVYGCTGEAAGFSTPIPVASATGDQQGALFGQACFTPGAVKATYGTGGSVMMNTGTTPVFSEAGLITTVAWGLDGRVEYALEGVFFGVGATIKWLRDELRIIDGAAETASIAASIPDTGGVYLVPAFNGLASPYWDQYARATMFGMTSGTGRAQIVRAALESMSYSYRDVIDAMAAESGNRLPSLRVDGGVAANDFHLQFQADQLGVPVHRPVVTESTARGAAFLAGLAVAFWASQDELRDSIEIERTFEPQVDEPTREALYAGWRKAIARSRDWVDH</sequence>
<evidence type="ECO:0000256" key="2">
    <source>
        <dbReference type="ARBA" id="ARBA00009156"/>
    </source>
</evidence>
<dbReference type="InterPro" id="IPR000577">
    <property type="entry name" value="Carb_kinase_FGGY"/>
</dbReference>
<evidence type="ECO:0000259" key="13">
    <source>
        <dbReference type="Pfam" id="PF02782"/>
    </source>
</evidence>
<feature type="binding site" evidence="10">
    <location>
        <position position="15"/>
    </location>
    <ligand>
        <name>ATP</name>
        <dbReference type="ChEBI" id="CHEBI:30616"/>
    </ligand>
</feature>
<feature type="domain" description="Carbohydrate kinase FGGY C-terminal" evidence="13">
    <location>
        <begin position="262"/>
        <end position="450"/>
    </location>
</feature>
<evidence type="ECO:0000256" key="5">
    <source>
        <dbReference type="ARBA" id="ARBA00022777"/>
    </source>
</evidence>
<dbReference type="Pfam" id="PF00370">
    <property type="entry name" value="FGGY_N"/>
    <property type="match status" value="1"/>
</dbReference>
<dbReference type="InterPro" id="IPR018485">
    <property type="entry name" value="FGGY_C"/>
</dbReference>
<feature type="binding site" evidence="10">
    <location>
        <position position="267"/>
    </location>
    <ligand>
        <name>ADP</name>
        <dbReference type="ChEBI" id="CHEBI:456216"/>
    </ligand>
</feature>
<feature type="binding site" evidence="10">
    <location>
        <position position="17"/>
    </location>
    <ligand>
        <name>ADP</name>
        <dbReference type="ChEBI" id="CHEBI:456216"/>
    </ligand>
</feature>
<keyword evidence="7 10" id="KW-0067">ATP-binding</keyword>
<comment type="caution">
    <text evidence="10">Lacks conserved residue(s) required for the propagation of feature annotation.</text>
</comment>
<dbReference type="OrthoDB" id="9805576at2"/>
<dbReference type="FunFam" id="3.30.420.40:FF:000007">
    <property type="entry name" value="Glycerol kinase"/>
    <property type="match status" value="1"/>
</dbReference>
<feature type="binding site" evidence="10">
    <location>
        <position position="411"/>
    </location>
    <ligand>
        <name>ADP</name>
        <dbReference type="ChEBI" id="CHEBI:456216"/>
    </ligand>
</feature>
<dbReference type="EMBL" id="RHHB01000001">
    <property type="protein sequence ID" value="RNB52247.1"/>
    <property type="molecule type" value="Genomic_DNA"/>
</dbReference>
<evidence type="ECO:0000256" key="9">
    <source>
        <dbReference type="ARBA" id="ARBA00054633"/>
    </source>
</evidence>
<feature type="binding site" evidence="10">
    <location>
        <position position="310"/>
    </location>
    <ligand>
        <name>ADP</name>
        <dbReference type="ChEBI" id="CHEBI:456216"/>
    </ligand>
</feature>
<dbReference type="InterPro" id="IPR005999">
    <property type="entry name" value="Glycerol_kin"/>
</dbReference>
<comment type="activity regulation">
    <text evidence="10">Inhibited by fructose 1,6-bisphosphate (FBP).</text>
</comment>
<feature type="binding site" evidence="10">
    <location>
        <position position="245"/>
    </location>
    <ligand>
        <name>sn-glycerol 3-phosphate</name>
        <dbReference type="ChEBI" id="CHEBI:57597"/>
    </ligand>
</feature>
<comment type="function">
    <text evidence="9 10">Key enzyme in the regulation of glycerol uptake and metabolism. Catalyzes the phosphorylation of glycerol to yield sn-glycerol 3-phosphate.</text>
</comment>
<feature type="binding site" evidence="10">
    <location>
        <position position="13"/>
    </location>
    <ligand>
        <name>ATP</name>
        <dbReference type="ChEBI" id="CHEBI:30616"/>
    </ligand>
</feature>
<feature type="binding site" evidence="10">
    <location>
        <position position="246"/>
    </location>
    <ligand>
        <name>glycerol</name>
        <dbReference type="ChEBI" id="CHEBI:17754"/>
    </ligand>
</feature>
<feature type="binding site" evidence="10">
    <location>
        <position position="310"/>
    </location>
    <ligand>
        <name>ATP</name>
        <dbReference type="ChEBI" id="CHEBI:30616"/>
    </ligand>
</feature>
<dbReference type="CDD" id="cd07769">
    <property type="entry name" value="ASKHA_NBD_FGGY_GK"/>
    <property type="match status" value="1"/>
</dbReference>
<comment type="pathway">
    <text evidence="1 10">Polyol metabolism; glycerol degradation via glycerol kinase pathway; sn-glycerol 3-phosphate from glycerol: step 1/1.</text>
</comment>